<reference evidence="2" key="1">
    <citation type="submission" date="2019-08" db="EMBL/GenBank/DDBJ databases">
        <authorList>
            <person name="Kucharzyk K."/>
            <person name="Murdoch R.W."/>
            <person name="Higgins S."/>
            <person name="Loffler F."/>
        </authorList>
    </citation>
    <scope>NUCLEOTIDE SEQUENCE</scope>
</reference>
<gene>
    <name evidence="2" type="ORF">SDC9_100154</name>
</gene>
<comment type="caution">
    <text evidence="2">The sequence shown here is derived from an EMBL/GenBank/DDBJ whole genome shotgun (WGS) entry which is preliminary data.</text>
</comment>
<sequence length="117" mass="13251">MLFMMIVKASRNSEGLNLPNPYLETLMDQYNQDLIHAGVRVMAKGLHPSSEGIRFSHVISGEEPIVTYGPFEPVKDIIAGFFLIDVKSKEEAYEWARKVPDPMGNGEGEIELRQVWE</sequence>
<dbReference type="InterPro" id="IPR011008">
    <property type="entry name" value="Dimeric_a/b-barrel"/>
</dbReference>
<evidence type="ECO:0000259" key="1">
    <source>
        <dbReference type="Pfam" id="PF03795"/>
    </source>
</evidence>
<protein>
    <recommendedName>
        <fullName evidence="1">YCII-related domain-containing protein</fullName>
    </recommendedName>
</protein>
<proteinExistence type="predicted"/>
<dbReference type="PANTHER" id="PTHR35174:SF4">
    <property type="entry name" value="BLL7163 PROTEIN"/>
    <property type="match status" value="1"/>
</dbReference>
<dbReference type="Pfam" id="PF03795">
    <property type="entry name" value="YCII"/>
    <property type="match status" value="1"/>
</dbReference>
<name>A0A645AK26_9ZZZZ</name>
<dbReference type="Gene3D" id="3.30.70.1060">
    <property type="entry name" value="Dimeric alpha+beta barrel"/>
    <property type="match status" value="1"/>
</dbReference>
<dbReference type="PANTHER" id="PTHR35174">
    <property type="entry name" value="BLL7171 PROTEIN-RELATED"/>
    <property type="match status" value="1"/>
</dbReference>
<dbReference type="AlphaFoldDB" id="A0A645AK26"/>
<dbReference type="SUPFAM" id="SSF54909">
    <property type="entry name" value="Dimeric alpha+beta barrel"/>
    <property type="match status" value="1"/>
</dbReference>
<evidence type="ECO:0000313" key="2">
    <source>
        <dbReference type="EMBL" id="MPM53387.1"/>
    </source>
</evidence>
<dbReference type="EMBL" id="VSSQ01014310">
    <property type="protein sequence ID" value="MPM53387.1"/>
    <property type="molecule type" value="Genomic_DNA"/>
</dbReference>
<accession>A0A645AK26</accession>
<organism evidence="2">
    <name type="scientific">bioreactor metagenome</name>
    <dbReference type="NCBI Taxonomy" id="1076179"/>
    <lineage>
        <taxon>unclassified sequences</taxon>
        <taxon>metagenomes</taxon>
        <taxon>ecological metagenomes</taxon>
    </lineage>
</organism>
<feature type="domain" description="YCII-related" evidence="1">
    <location>
        <begin position="1"/>
        <end position="116"/>
    </location>
</feature>
<dbReference type="InterPro" id="IPR005545">
    <property type="entry name" value="YCII"/>
</dbReference>